<keyword evidence="3" id="KW-1185">Reference proteome</keyword>
<dbReference type="RefSeq" id="WP_179532681.1">
    <property type="nucleotide sequence ID" value="NZ_BAAAPP010000001.1"/>
</dbReference>
<dbReference type="PIRSF" id="PIRSF018008">
    <property type="entry name" value="UCP018008"/>
    <property type="match status" value="1"/>
</dbReference>
<dbReference type="Pfam" id="PF04250">
    <property type="entry name" value="DUF429"/>
    <property type="match status" value="1"/>
</dbReference>
<name>A0A7Z0C4D2_9ACTN</name>
<evidence type="ECO:0000256" key="1">
    <source>
        <dbReference type="SAM" id="MobiDB-lite"/>
    </source>
</evidence>
<reference evidence="2 3" key="1">
    <citation type="submission" date="2020-07" db="EMBL/GenBank/DDBJ databases">
        <title>Sequencing the genomes of 1000 actinobacteria strains.</title>
        <authorList>
            <person name="Klenk H.-P."/>
        </authorList>
    </citation>
    <scope>NUCLEOTIDE SEQUENCE [LARGE SCALE GENOMIC DNA]</scope>
    <source>
        <strain evidence="2 3">DSM 18248</strain>
    </source>
</reference>
<evidence type="ECO:0000313" key="2">
    <source>
        <dbReference type="EMBL" id="NYI12083.1"/>
    </source>
</evidence>
<proteinExistence type="predicted"/>
<gene>
    <name evidence="2" type="ORF">BKA05_003598</name>
</gene>
<accession>A0A7Z0C4D2</accession>
<dbReference type="InterPro" id="IPR007362">
    <property type="entry name" value="DUF429"/>
</dbReference>
<evidence type="ECO:0000313" key="3">
    <source>
        <dbReference type="Proteomes" id="UP000537326"/>
    </source>
</evidence>
<organism evidence="2 3">
    <name type="scientific">Nocardioides marinus</name>
    <dbReference type="NCBI Taxonomy" id="374514"/>
    <lineage>
        <taxon>Bacteria</taxon>
        <taxon>Bacillati</taxon>
        <taxon>Actinomycetota</taxon>
        <taxon>Actinomycetes</taxon>
        <taxon>Propionibacteriales</taxon>
        <taxon>Nocardioidaceae</taxon>
        <taxon>Nocardioides</taxon>
    </lineage>
</organism>
<dbReference type="EMBL" id="JACBZI010000001">
    <property type="protein sequence ID" value="NYI12083.1"/>
    <property type="molecule type" value="Genomic_DNA"/>
</dbReference>
<sequence>MTGRVHVGIDLAWGSTARTGLAAVDATGRLVASTTVVTDDEVDAWLADLPGPVGVVAVDAPLEVRNATGTRACERAVASAYGRYGLGCHVANRSRPWFDPPRGETLARRHGWSLDPYAGGPVAIEVYPHAALIGLFGLGRVLPYKAKAGRDLATRQAAFAQLLALLESLAELGLPGHPDWEEQAAAVRAATRPVHLERAEDRLDAVLCAHLAWRWSDDPGSLHVYGTPGEGAVVAPPPPTHPRAPRPAAPTAPGY</sequence>
<protein>
    <submittedName>
        <fullName evidence="2">Putative RNase H-like nuclease</fullName>
    </submittedName>
</protein>
<feature type="region of interest" description="Disordered" evidence="1">
    <location>
        <begin position="229"/>
        <end position="255"/>
    </location>
</feature>
<dbReference type="Proteomes" id="UP000537326">
    <property type="component" value="Unassembled WGS sequence"/>
</dbReference>
<dbReference type="InterPro" id="IPR008306">
    <property type="entry name" value="UCP018008"/>
</dbReference>
<feature type="compositionally biased region" description="Pro residues" evidence="1">
    <location>
        <begin position="235"/>
        <end position="255"/>
    </location>
</feature>
<comment type="caution">
    <text evidence="2">The sequence shown here is derived from an EMBL/GenBank/DDBJ whole genome shotgun (WGS) entry which is preliminary data.</text>
</comment>
<dbReference type="AlphaFoldDB" id="A0A7Z0C4D2"/>